<evidence type="ECO:0008006" key="7">
    <source>
        <dbReference type="Google" id="ProtNLM"/>
    </source>
</evidence>
<evidence type="ECO:0000313" key="5">
    <source>
        <dbReference type="EMBL" id="RXK53700.1"/>
    </source>
</evidence>
<dbReference type="AlphaFoldDB" id="A0A4Q1C5I5"/>
<dbReference type="Pfam" id="PF01066">
    <property type="entry name" value="CDP-OH_P_transf"/>
    <property type="match status" value="1"/>
</dbReference>
<organism evidence="5 6">
    <name type="scientific">Oleiharenicola lentus</name>
    <dbReference type="NCBI Taxonomy" id="2508720"/>
    <lineage>
        <taxon>Bacteria</taxon>
        <taxon>Pseudomonadati</taxon>
        <taxon>Verrucomicrobiota</taxon>
        <taxon>Opitutia</taxon>
        <taxon>Opitutales</taxon>
        <taxon>Opitutaceae</taxon>
        <taxon>Oleiharenicola</taxon>
    </lineage>
</organism>
<evidence type="ECO:0000256" key="3">
    <source>
        <dbReference type="SAM" id="MobiDB-lite"/>
    </source>
</evidence>
<evidence type="ECO:0000256" key="1">
    <source>
        <dbReference type="ARBA" id="ARBA00022679"/>
    </source>
</evidence>
<dbReference type="GO" id="GO:0008654">
    <property type="term" value="P:phospholipid biosynthetic process"/>
    <property type="evidence" value="ECO:0007669"/>
    <property type="project" value="InterPro"/>
</dbReference>
<feature type="transmembrane region" description="Helical" evidence="4">
    <location>
        <begin position="64"/>
        <end position="83"/>
    </location>
</feature>
<evidence type="ECO:0000256" key="4">
    <source>
        <dbReference type="SAM" id="Phobius"/>
    </source>
</evidence>
<feature type="compositionally biased region" description="Pro residues" evidence="3">
    <location>
        <begin position="191"/>
        <end position="216"/>
    </location>
</feature>
<feature type="transmembrane region" description="Helical" evidence="4">
    <location>
        <begin position="9"/>
        <end position="27"/>
    </location>
</feature>
<dbReference type="Gene3D" id="1.20.120.1760">
    <property type="match status" value="1"/>
</dbReference>
<protein>
    <recommendedName>
        <fullName evidence="7">CDP-alcohol phosphatidyltransferase family protein</fullName>
    </recommendedName>
</protein>
<keyword evidence="4" id="KW-0812">Transmembrane</keyword>
<evidence type="ECO:0000313" key="6">
    <source>
        <dbReference type="Proteomes" id="UP000290218"/>
    </source>
</evidence>
<dbReference type="Proteomes" id="UP000290218">
    <property type="component" value="Unassembled WGS sequence"/>
</dbReference>
<evidence type="ECO:0000256" key="2">
    <source>
        <dbReference type="RuleBase" id="RU003750"/>
    </source>
</evidence>
<gene>
    <name evidence="5" type="ORF">ESB00_18615</name>
</gene>
<dbReference type="GO" id="GO:0016780">
    <property type="term" value="F:phosphotransferase activity, for other substituted phosphate groups"/>
    <property type="evidence" value="ECO:0007669"/>
    <property type="project" value="InterPro"/>
</dbReference>
<dbReference type="InterPro" id="IPR048254">
    <property type="entry name" value="CDP_ALCOHOL_P_TRANSF_CS"/>
</dbReference>
<feature type="region of interest" description="Disordered" evidence="3">
    <location>
        <begin position="183"/>
        <end position="216"/>
    </location>
</feature>
<reference evidence="5 6" key="1">
    <citation type="submission" date="2019-01" db="EMBL/GenBank/DDBJ databases">
        <title>Lacunisphaera sp. strain TWA-58.</title>
        <authorList>
            <person name="Chen W.-M."/>
        </authorList>
    </citation>
    <scope>NUCLEOTIDE SEQUENCE [LARGE SCALE GENOMIC DNA]</scope>
    <source>
        <strain evidence="5 6">TWA-58</strain>
    </source>
</reference>
<name>A0A4Q1C5I5_9BACT</name>
<keyword evidence="4" id="KW-0472">Membrane</keyword>
<dbReference type="InterPro" id="IPR043130">
    <property type="entry name" value="CDP-OH_PTrfase_TM_dom"/>
</dbReference>
<dbReference type="PROSITE" id="PS00379">
    <property type="entry name" value="CDP_ALCOHOL_P_TRANSF"/>
    <property type="match status" value="1"/>
</dbReference>
<dbReference type="OrthoDB" id="9796672at2"/>
<comment type="caution">
    <text evidence="5">The sequence shown here is derived from an EMBL/GenBank/DDBJ whole genome shotgun (WGS) entry which is preliminary data.</text>
</comment>
<accession>A0A4Q1C5I5</accession>
<keyword evidence="4" id="KW-1133">Transmembrane helix</keyword>
<dbReference type="GO" id="GO:0016020">
    <property type="term" value="C:membrane"/>
    <property type="evidence" value="ECO:0007669"/>
    <property type="project" value="InterPro"/>
</dbReference>
<proteinExistence type="inferred from homology"/>
<dbReference type="RefSeq" id="WP_129049646.1">
    <property type="nucleotide sequence ID" value="NZ_SDHX01000002.1"/>
</dbReference>
<sequence length="216" mass="23444">MHLKQLPNLISLCRLAVLPPLMIGAMAVGERAWFFGLLCVAWATDALDGFLARRLNAVTDLGRLLDSWADYVTLALCLAGLAWLWPEVMAREWRWIAAGVTACFAVVICGLVRYGRPPGYHTRLAKLTAIALPLAFASLLAGWSARPLHGVVVLQVLSTLEELAIFLLLPGHSGEVSSVRSAWRQRQTRLPAPPSQPPAGHPARPPAPFPSHPSTP</sequence>
<dbReference type="InterPro" id="IPR000462">
    <property type="entry name" value="CDP-OH_P_trans"/>
</dbReference>
<dbReference type="EMBL" id="SDHX01000002">
    <property type="protein sequence ID" value="RXK53700.1"/>
    <property type="molecule type" value="Genomic_DNA"/>
</dbReference>
<comment type="similarity">
    <text evidence="2">Belongs to the CDP-alcohol phosphatidyltransferase class-I family.</text>
</comment>
<keyword evidence="6" id="KW-1185">Reference proteome</keyword>
<feature type="transmembrane region" description="Helical" evidence="4">
    <location>
        <begin position="95"/>
        <end position="115"/>
    </location>
</feature>
<keyword evidence="1 2" id="KW-0808">Transferase</keyword>